<gene>
    <name evidence="2" type="ORF">PBSP11RLL_000416000</name>
</gene>
<organism evidence="2 3">
    <name type="scientific">Plasmodium berghei</name>
    <dbReference type="NCBI Taxonomy" id="5821"/>
    <lineage>
        <taxon>Eukaryota</taxon>
        <taxon>Sar</taxon>
        <taxon>Alveolata</taxon>
        <taxon>Apicomplexa</taxon>
        <taxon>Aconoidasida</taxon>
        <taxon>Haemosporida</taxon>
        <taxon>Plasmodiidae</taxon>
        <taxon>Plasmodium</taxon>
        <taxon>Plasmodium (Vinckeia)</taxon>
    </lineage>
</organism>
<sequence length="1471" mass="175816">MNDFSGEYDFMQRIHKIEGHNNNDYGINKDNLKGGDIIKGKDDVLLEKEKYEKDFYLKSKYDKYNNTLNGFEKDDKFSYLKRLKKENELKKRESSSKKSNINELVKINEIVYYIHANKKNVYEYITNQTDLENNYYQIEERPNNLSRNIIKNNEEYIYLNDNAYYKLKINRDEKDGREEKEDEHGIESMNLKYSLDGNKSTIIENIIESDNILIHILHVLLSFKNCVKGIFLFLSKIFHFNFLDYNNIKNYSLTNYFDQNVKEYMKYLKKHEDSRIINHDFLLRRKYITPHFIYNSVDCNYNTNDNGIVILSSILPFIHSFDYDYKLKETRNREQDLEYVLNGEKKKYFGKTGIFEYLKKIKNMFINKLNRSIGNDNNNNNNNENGDGMGNDEGAWGNDNNEYSEFLKKYENCINEKGELIQDILFAGKAQMIFINFKQLENNFNNIIGNIEIKNEKIHVSNLILGYEKREHIKYTDILISNILKNIKKKYPDIAINDENPKQFIYDDNEFSDKLMGENNNTYGGNHINNMNSNDESNISLTEHIDNNIYKRELYKLSDLKEYVYSAPSHLMRDQKNNCEYVTCVSFDNNSNNCNLINNFVLGYNTGKIEYIYGKIVYNNISHCDLLIDYYSNKNKKFSYELCKRIYLNGSVIKIGFAPNVFFCLILTSKTLYICNFFYFSIYEIPNVCYNSRFVNFLWINNNSYCIFNDNGYIYLYEKNSKSDGLNSFSLVKCFFIDQNIYYNSICEYHLYSHSIYLYTGEIEKRRQKKNVTHFFKKKKIRMHKRYSDYFYKYDCNFIIIDLNSYMGNNCENNKSSDMLVRGLLKDNVTDVEGNMKQIKILEMLIENGANLEEEDANFENMLNINIKDFNNYISTIKDANTKLYMNDSGDERKDMIDYNKENDKFSIKNIFVNYIQDVKRHLYNLKNENIVNVLLPRYYSSGDDYSHKNFLNVRFFTIEKLDNKHLIALDTETDYVYIYKIRKNVHLDYNSIEALKNNPYQTNRNPLHMLYSTYMKKEPILKDEWKIYNEYIYVNTKKLKKYIKYNLLYIIKNHKKIFFPLHVYVINTKYNENEYLLFIKWATIKNSFVYSSYSSLNKVSKMNDYFNNEDEKILKVLENPKNIFLYNINDENRNVGGRMGYPYMPNNDILRSLSGKNKYYDNDYMSDNGNNYISYNRSGNKPNEYRENFSNKMKNFTNRISHEDFMSKTPIKNPERNFFTSGVGNNMGINETNPILYKRRGRFTENDIYNEYYMNQNNKDGNYSNYLNENKKLNESDKKWSYLKKINIFSKKDEDLINDNYGNHRSNYNNMDPKNLQYKNSHMYNLKNDNIFNEMKNSNLYSSPNDIKFNRLHDNQDGPKIPNGDNNMNEYYYMNNTNKYKTSNINNNYDSYVLKNDLYNFRNNININENNNNANNNYSYGNTDFYRAPNDTYYRGNQEFNANVYNAGYGSDSNHIHHESPYRSRFRNYS</sequence>
<reference evidence="2 3" key="1">
    <citation type="submission" date="2016-08" db="EMBL/GenBank/DDBJ databases">
        <authorList>
            <consortium name="Pathogen Informatics"/>
        </authorList>
    </citation>
    <scope>NUCLEOTIDE SEQUENCE [LARGE SCALE GENOMIC DNA]</scope>
    <source>
        <strain evidence="2 3">SP11 RLL</strain>
    </source>
</reference>
<name>A0A1D3LY95_PLABE</name>
<dbReference type="VEuPathDB" id="PlasmoDB:PBANKA_1365100"/>
<feature type="compositionally biased region" description="Low complexity" evidence="1">
    <location>
        <begin position="374"/>
        <end position="386"/>
    </location>
</feature>
<evidence type="ECO:0000256" key="1">
    <source>
        <dbReference type="SAM" id="MobiDB-lite"/>
    </source>
</evidence>
<evidence type="ECO:0000313" key="2">
    <source>
        <dbReference type="EMBL" id="SCM18722.1"/>
    </source>
</evidence>
<accession>A0A1D3LY95</accession>
<proteinExistence type="predicted"/>
<protein>
    <submittedName>
        <fullName evidence="2">Uncharacterized protein</fullName>
    </submittedName>
</protein>
<evidence type="ECO:0000313" key="3">
    <source>
        <dbReference type="Proteomes" id="UP000219974"/>
    </source>
</evidence>
<dbReference type="Proteomes" id="UP000219974">
    <property type="component" value="Chromosome 13"/>
</dbReference>
<dbReference type="EMBL" id="LT608277">
    <property type="protein sequence ID" value="SCM18722.1"/>
    <property type="molecule type" value="Genomic_DNA"/>
</dbReference>
<feature type="region of interest" description="Disordered" evidence="1">
    <location>
        <begin position="374"/>
        <end position="394"/>
    </location>
</feature>